<keyword evidence="1" id="KW-0175">Coiled coil</keyword>
<feature type="signal peptide" evidence="2">
    <location>
        <begin position="1"/>
        <end position="15"/>
    </location>
</feature>
<dbReference type="KEGG" id="caua:113038324"/>
<feature type="coiled-coil region" evidence="1">
    <location>
        <begin position="23"/>
        <end position="50"/>
    </location>
</feature>
<dbReference type="Proteomes" id="UP000515129">
    <property type="component" value="Chromosome 21"/>
</dbReference>
<feature type="chain" id="PRO_5028318874" evidence="2">
    <location>
        <begin position="16"/>
        <end position="138"/>
    </location>
</feature>
<reference evidence="4" key="1">
    <citation type="submission" date="2025-08" db="UniProtKB">
        <authorList>
            <consortium name="RefSeq"/>
        </authorList>
    </citation>
    <scope>IDENTIFICATION</scope>
    <source>
        <strain evidence="4">Wakin</strain>
        <tissue evidence="4">Muscle</tissue>
    </source>
</reference>
<evidence type="ECO:0000256" key="1">
    <source>
        <dbReference type="SAM" id="Coils"/>
    </source>
</evidence>
<evidence type="ECO:0000313" key="4">
    <source>
        <dbReference type="RefSeq" id="XP_026051438.1"/>
    </source>
</evidence>
<evidence type="ECO:0000313" key="3">
    <source>
        <dbReference type="Proteomes" id="UP000515129"/>
    </source>
</evidence>
<dbReference type="RefSeq" id="XP_026051438.1">
    <property type="nucleotide sequence ID" value="XM_026195653.1"/>
</dbReference>
<name>A0A6P6IVQ6_CARAU</name>
<keyword evidence="2" id="KW-0732">Signal</keyword>
<gene>
    <name evidence="4" type="primary">il13</name>
</gene>
<protein>
    <submittedName>
        <fullName evidence="4">Uncharacterized protein il13 isoform X1</fullName>
    </submittedName>
</protein>
<sequence>MKTILLLAFAVLVSSIPLEKSDKKLLGELIDELNSEVKRLSENNETNETYVTDLQMHNCKSVFFCQAEQELLKEVSGRSGAEFDHFRTDKKLMRNLHKYNQHHVETCKPALKDEEMTLLDFLKNLLTCARHVNGQKSN</sequence>
<organism evidence="3 4">
    <name type="scientific">Carassius auratus</name>
    <name type="common">Goldfish</name>
    <dbReference type="NCBI Taxonomy" id="7957"/>
    <lineage>
        <taxon>Eukaryota</taxon>
        <taxon>Metazoa</taxon>
        <taxon>Chordata</taxon>
        <taxon>Craniata</taxon>
        <taxon>Vertebrata</taxon>
        <taxon>Euteleostomi</taxon>
        <taxon>Actinopterygii</taxon>
        <taxon>Neopterygii</taxon>
        <taxon>Teleostei</taxon>
        <taxon>Ostariophysi</taxon>
        <taxon>Cypriniformes</taxon>
        <taxon>Cyprinidae</taxon>
        <taxon>Cyprininae</taxon>
        <taxon>Carassius</taxon>
    </lineage>
</organism>
<proteinExistence type="predicted"/>
<dbReference type="CTD" id="3596"/>
<accession>A0A6P6IVQ6</accession>
<dbReference type="AlphaFoldDB" id="A0A6P6IVQ6"/>
<keyword evidence="3" id="KW-1185">Reference proteome</keyword>
<evidence type="ECO:0000256" key="2">
    <source>
        <dbReference type="SAM" id="SignalP"/>
    </source>
</evidence>